<protein>
    <submittedName>
        <fullName evidence="1">7593_t:CDS:1</fullName>
    </submittedName>
</protein>
<gene>
    <name evidence="1" type="ORF">SCALOS_LOCUS4848</name>
</gene>
<dbReference type="EMBL" id="CAJVPM010007022">
    <property type="protein sequence ID" value="CAG8541143.1"/>
    <property type="molecule type" value="Genomic_DNA"/>
</dbReference>
<evidence type="ECO:0000313" key="2">
    <source>
        <dbReference type="Proteomes" id="UP000789860"/>
    </source>
</evidence>
<sequence>MGRDVKKYVNSCEECQRNKPSNQEPTSLLQPLDIPKQPWEQVSMDFITHLPLTKEGHDTIMVVVDRFSKRAHFIPTHSTVTAPEVTKLYFCEIFKNHKLSRGIVSERDPKFVSKFWKELFKLLGTKLHMSSAAHPQIDGQTEQVNRILEDMLRIYVNYRQDNWNQLLSAAEFASLTAKMSRNAKSATMEMAKDALISAQEKQAKYYNKGHRDLEFQEGDQVMLSTQNLLLAVDLKRVS</sequence>
<proteinExistence type="predicted"/>
<accession>A0ACA9LP68</accession>
<keyword evidence="2" id="KW-1185">Reference proteome</keyword>
<comment type="caution">
    <text evidence="1">The sequence shown here is derived from an EMBL/GenBank/DDBJ whole genome shotgun (WGS) entry which is preliminary data.</text>
</comment>
<dbReference type="Proteomes" id="UP000789860">
    <property type="component" value="Unassembled WGS sequence"/>
</dbReference>
<organism evidence="1 2">
    <name type="scientific">Scutellospora calospora</name>
    <dbReference type="NCBI Taxonomy" id="85575"/>
    <lineage>
        <taxon>Eukaryota</taxon>
        <taxon>Fungi</taxon>
        <taxon>Fungi incertae sedis</taxon>
        <taxon>Mucoromycota</taxon>
        <taxon>Glomeromycotina</taxon>
        <taxon>Glomeromycetes</taxon>
        <taxon>Diversisporales</taxon>
        <taxon>Gigasporaceae</taxon>
        <taxon>Scutellospora</taxon>
    </lineage>
</organism>
<reference evidence="1" key="1">
    <citation type="submission" date="2021-06" db="EMBL/GenBank/DDBJ databases">
        <authorList>
            <person name="Kallberg Y."/>
            <person name="Tangrot J."/>
            <person name="Rosling A."/>
        </authorList>
    </citation>
    <scope>NUCLEOTIDE SEQUENCE</scope>
    <source>
        <strain evidence="1">AU212A</strain>
    </source>
</reference>
<evidence type="ECO:0000313" key="1">
    <source>
        <dbReference type="EMBL" id="CAG8541143.1"/>
    </source>
</evidence>
<name>A0ACA9LP68_9GLOM</name>